<evidence type="ECO:0000313" key="6">
    <source>
        <dbReference type="Proteomes" id="UP000186112"/>
    </source>
</evidence>
<dbReference type="Pfam" id="PF14520">
    <property type="entry name" value="HHH_5"/>
    <property type="match status" value="1"/>
</dbReference>
<dbReference type="Gene3D" id="2.30.30.940">
    <property type="match status" value="1"/>
</dbReference>
<dbReference type="GO" id="GO:0017116">
    <property type="term" value="F:single-stranded DNA helicase activity"/>
    <property type="evidence" value="ECO:0007669"/>
    <property type="project" value="TreeGrafter"/>
</dbReference>
<dbReference type="InterPro" id="IPR027417">
    <property type="entry name" value="P-loop_NTPase"/>
</dbReference>
<keyword evidence="3 5" id="KW-0347">Helicase</keyword>
<dbReference type="SUPFAM" id="SSF47781">
    <property type="entry name" value="RuvA domain 2-like"/>
    <property type="match status" value="1"/>
</dbReference>
<dbReference type="EC" id="5.6.2.3" evidence="3"/>
<dbReference type="InterPro" id="IPR027785">
    <property type="entry name" value="UvrD-like_helicase_C"/>
</dbReference>
<keyword evidence="1 3" id="KW-0547">Nucleotide-binding</keyword>
<dbReference type="Pfam" id="PF13245">
    <property type="entry name" value="AAA_19"/>
    <property type="match status" value="1"/>
</dbReference>
<reference evidence="5 6" key="1">
    <citation type="submission" date="2016-02" db="EMBL/GenBank/DDBJ databases">
        <title>Genome sequence of Tissierella creatinophila DSM 6911.</title>
        <authorList>
            <person name="Poehlein A."/>
            <person name="Daniel R."/>
        </authorList>
    </citation>
    <scope>NUCLEOTIDE SEQUENCE [LARGE SCALE GENOMIC DNA]</scope>
    <source>
        <strain evidence="5 6">DSM 6911</strain>
    </source>
</reference>
<dbReference type="InterPro" id="IPR055446">
    <property type="entry name" value="RecD2_N_OB"/>
</dbReference>
<dbReference type="GO" id="GO:0016887">
    <property type="term" value="F:ATP hydrolysis activity"/>
    <property type="evidence" value="ECO:0007669"/>
    <property type="project" value="RHEA"/>
</dbReference>
<dbReference type="OrthoDB" id="9803432at2"/>
<dbReference type="CDD" id="cd17933">
    <property type="entry name" value="DEXSc_RecD-like"/>
    <property type="match status" value="1"/>
</dbReference>
<evidence type="ECO:0000256" key="1">
    <source>
        <dbReference type="ARBA" id="ARBA00022741"/>
    </source>
</evidence>
<dbReference type="Pfam" id="PF18335">
    <property type="entry name" value="SH3_13"/>
    <property type="match status" value="1"/>
</dbReference>
<evidence type="ECO:0000313" key="5">
    <source>
        <dbReference type="EMBL" id="OLS01841.1"/>
    </source>
</evidence>
<dbReference type="GO" id="GO:0043139">
    <property type="term" value="F:5'-3' DNA helicase activity"/>
    <property type="evidence" value="ECO:0007669"/>
    <property type="project" value="UniProtKB-UniRule"/>
</dbReference>
<dbReference type="GO" id="GO:0006310">
    <property type="term" value="P:DNA recombination"/>
    <property type="evidence" value="ECO:0007669"/>
    <property type="project" value="InterPro"/>
</dbReference>
<dbReference type="InterPro" id="IPR006345">
    <property type="entry name" value="RecD2"/>
</dbReference>
<feature type="binding site" evidence="3">
    <location>
        <begin position="343"/>
        <end position="347"/>
    </location>
    <ligand>
        <name>ATP</name>
        <dbReference type="ChEBI" id="CHEBI:30616"/>
    </ligand>
</feature>
<dbReference type="InterPro" id="IPR010994">
    <property type="entry name" value="RuvA_2-like"/>
</dbReference>
<keyword evidence="3 5" id="KW-0378">Hydrolase</keyword>
<dbReference type="PANTHER" id="PTHR43788:SF6">
    <property type="entry name" value="DNA HELICASE B"/>
    <property type="match status" value="1"/>
</dbReference>
<dbReference type="Gene3D" id="1.10.10.2220">
    <property type="match status" value="1"/>
</dbReference>
<dbReference type="InterPro" id="IPR029493">
    <property type="entry name" value="RecD2-like_HHH"/>
</dbReference>
<dbReference type="InterPro" id="IPR050534">
    <property type="entry name" value="Coronavir_polyprotein_1ab"/>
</dbReference>
<dbReference type="HAMAP" id="MF_01488">
    <property type="entry name" value="RecD2"/>
    <property type="match status" value="1"/>
</dbReference>
<evidence type="ECO:0000256" key="2">
    <source>
        <dbReference type="ARBA" id="ARBA00022840"/>
    </source>
</evidence>
<dbReference type="GO" id="GO:0003677">
    <property type="term" value="F:DNA binding"/>
    <property type="evidence" value="ECO:0007669"/>
    <property type="project" value="UniProtKB-UniRule"/>
</dbReference>
<keyword evidence="3" id="KW-0413">Isomerase</keyword>
<accession>A0A1U7M3H0</accession>
<comment type="function">
    <text evidence="3">DNA-dependent ATPase and ATP-dependent 5'-3' DNA helicase. Has no activity on blunt DNA or DNA with 3'-overhangs, requires at least 10 bases of 5'-ssDNA for helicase activity.</text>
</comment>
<keyword evidence="2 3" id="KW-0067">ATP-binding</keyword>
<proteinExistence type="inferred from homology"/>
<dbReference type="Gene3D" id="1.10.150.20">
    <property type="entry name" value="5' to 3' exonuclease, C-terminal subdomain"/>
    <property type="match status" value="1"/>
</dbReference>
<name>A0A1U7M3H0_TISCR</name>
<evidence type="ECO:0000256" key="3">
    <source>
        <dbReference type="HAMAP-Rule" id="MF_01488"/>
    </source>
</evidence>
<dbReference type="EMBL" id="LTDM01000059">
    <property type="protein sequence ID" value="OLS01841.1"/>
    <property type="molecule type" value="Genomic_DNA"/>
</dbReference>
<dbReference type="Pfam" id="PF14490">
    <property type="entry name" value="HHH_RecD2"/>
    <property type="match status" value="1"/>
</dbReference>
<keyword evidence="6" id="KW-1185">Reference proteome</keyword>
<feature type="domain" description="AAA+ ATPase" evidence="4">
    <location>
        <begin position="332"/>
        <end position="478"/>
    </location>
</feature>
<keyword evidence="3" id="KW-0238">DNA-binding</keyword>
<dbReference type="NCBIfam" id="TIGR01448">
    <property type="entry name" value="recD_rel"/>
    <property type="match status" value="1"/>
</dbReference>
<dbReference type="InterPro" id="IPR003593">
    <property type="entry name" value="AAA+_ATPase"/>
</dbReference>
<dbReference type="GO" id="GO:0009338">
    <property type="term" value="C:exodeoxyribonuclease V complex"/>
    <property type="evidence" value="ECO:0007669"/>
    <property type="project" value="TreeGrafter"/>
</dbReference>
<dbReference type="Pfam" id="PF13538">
    <property type="entry name" value="UvrD_C_2"/>
    <property type="match status" value="1"/>
</dbReference>
<dbReference type="Gene3D" id="3.40.50.300">
    <property type="entry name" value="P-loop containing nucleotide triphosphate hydrolases"/>
    <property type="match status" value="2"/>
</dbReference>
<comment type="similarity">
    <text evidence="3">Belongs to the RecD family. RecD2 subfamily.</text>
</comment>
<evidence type="ECO:0000259" key="4">
    <source>
        <dbReference type="SMART" id="SM00382"/>
    </source>
</evidence>
<dbReference type="Proteomes" id="UP000186112">
    <property type="component" value="Unassembled WGS sequence"/>
</dbReference>
<organism evidence="5 6">
    <name type="scientific">Tissierella creatinophila DSM 6911</name>
    <dbReference type="NCBI Taxonomy" id="1123403"/>
    <lineage>
        <taxon>Bacteria</taxon>
        <taxon>Bacillati</taxon>
        <taxon>Bacillota</taxon>
        <taxon>Tissierellia</taxon>
        <taxon>Tissierellales</taxon>
        <taxon>Tissierellaceae</taxon>
        <taxon>Tissierella</taxon>
    </lineage>
</organism>
<gene>
    <name evidence="3 5" type="primary">recD2</name>
    <name evidence="5" type="ORF">TICRE_22180</name>
</gene>
<dbReference type="CDD" id="cd18809">
    <property type="entry name" value="SF1_C_RecD"/>
    <property type="match status" value="1"/>
</dbReference>
<dbReference type="Pfam" id="PF23139">
    <property type="entry name" value="OB_YrrC"/>
    <property type="match status" value="1"/>
</dbReference>
<dbReference type="AlphaFoldDB" id="A0A1U7M3H0"/>
<dbReference type="PANTHER" id="PTHR43788">
    <property type="entry name" value="DNA2/NAM7 HELICASE FAMILY MEMBER"/>
    <property type="match status" value="1"/>
</dbReference>
<sequence length="739" mass="83766">MLTIEGIVEEIIFRNDVNGYTVAKLKSSDGMVTIVGNAAFINLDEMVEVEGEWIYHDTFGEQLKFETIKTTVPSTLKGIENYLSSGLLPYVGPKTAKNIVAEFGEDSLDIIQYNPEKLKRIPGIGQKKLEKISAAYEEQREIKDIMVYLQQFDITVNNGIKIYKKYGKDTIKLINENPYRLSEDIYGIGFKTSDALARNMGIDLSSTYRIEAGLKFVMMRSAGDGHCYLPKEELINKTSVLLEVENSLIEESIKDLIFKKNFHIVNGLESSLVYYAPFHVAENNVARKIVELSKQEFKELEVDIEKEITSIQDEEEIEFGEKQLLAIRESIENGVVIITGGPGTGKTTTINAIIKIFEDLEMKVVLTAPTGRAAKRMTETTGRESKTIHRLLEFSYLEEDMAFNRDEDTPIEGDVIIIDESSMIDILLMNSLLKAINEGTRVILVGDIDQLPSVGAGNVLRDIINSESIKVVMLDKIFRQAEESMIVVNAHKINKGEFPVLNGKDKDFYFLSKNNPITSLKTIIELNSKRLPSFYNYDPLKDIQVLTPMKKGDVGINSLNKELQEALNPESSLKAEKKFGDELFRVGDKVMQIKNNYNLEWKKIKGGLTLEKGEGVFNGDFGYIESIDNEDNILKVIFDEEKIVEYSFNSLDELKLAYAITVHKSQGSEFPVVIMPVHWGPPMLLTRNLIYTGITRARELVVLVGEEKFLHMMIQNNRITKRYSSLDKKIREYIDVFYS</sequence>
<dbReference type="GO" id="GO:0005524">
    <property type="term" value="F:ATP binding"/>
    <property type="evidence" value="ECO:0007669"/>
    <property type="project" value="UniProtKB-UniRule"/>
</dbReference>
<dbReference type="SMART" id="SM00382">
    <property type="entry name" value="AAA"/>
    <property type="match status" value="1"/>
</dbReference>
<dbReference type="InterPro" id="IPR041451">
    <property type="entry name" value="RecD2_SH13"/>
</dbReference>
<comment type="catalytic activity">
    <reaction evidence="3">
        <text>ATP + H2O = ADP + phosphate + H(+)</text>
        <dbReference type="Rhea" id="RHEA:13065"/>
        <dbReference type="ChEBI" id="CHEBI:15377"/>
        <dbReference type="ChEBI" id="CHEBI:15378"/>
        <dbReference type="ChEBI" id="CHEBI:30616"/>
        <dbReference type="ChEBI" id="CHEBI:43474"/>
        <dbReference type="ChEBI" id="CHEBI:456216"/>
        <dbReference type="EC" id="5.6.2.3"/>
    </reaction>
</comment>
<comment type="caution">
    <text evidence="5">The sequence shown here is derived from an EMBL/GenBank/DDBJ whole genome shotgun (WGS) entry which is preliminary data.</text>
</comment>
<dbReference type="RefSeq" id="WP_075728032.1">
    <property type="nucleotide sequence ID" value="NZ_LTDM01000059.1"/>
</dbReference>
<dbReference type="SUPFAM" id="SSF52540">
    <property type="entry name" value="P-loop containing nucleoside triphosphate hydrolases"/>
    <property type="match status" value="1"/>
</dbReference>
<protein>
    <recommendedName>
        <fullName evidence="3">ATP-dependent RecD2 DNA helicase</fullName>
        <ecNumber evidence="3">5.6.2.3</ecNumber>
    </recommendedName>
    <alternativeName>
        <fullName evidence="3">DNA 5'-3' helicase subunit RecD2</fullName>
    </alternativeName>
</protein>